<keyword evidence="3" id="KW-1185">Reference proteome</keyword>
<evidence type="ECO:0000313" key="3">
    <source>
        <dbReference type="Proteomes" id="UP001500973"/>
    </source>
</evidence>
<evidence type="ECO:0000259" key="1">
    <source>
        <dbReference type="Pfam" id="PF12770"/>
    </source>
</evidence>
<dbReference type="Pfam" id="PF12770">
    <property type="entry name" value="CHAT"/>
    <property type="match status" value="1"/>
</dbReference>
<organism evidence="2 3">
    <name type="scientific">Streptomyces thermospinosisporus</name>
    <dbReference type="NCBI Taxonomy" id="161482"/>
    <lineage>
        <taxon>Bacteria</taxon>
        <taxon>Bacillati</taxon>
        <taxon>Actinomycetota</taxon>
        <taxon>Actinomycetes</taxon>
        <taxon>Kitasatosporales</taxon>
        <taxon>Streptomycetaceae</taxon>
        <taxon>Streptomyces</taxon>
    </lineage>
</organism>
<name>A0ABN1YIA3_9ACTN</name>
<gene>
    <name evidence="2" type="ORF">GCM10009601_02490</name>
</gene>
<protein>
    <recommendedName>
        <fullName evidence="1">CHAT domain-containing protein</fullName>
    </recommendedName>
</protein>
<sequence>MRQAHRPDVSVRVMTTREATTLDFTARRPGVPPLSVTLVGSDALTRARHELDRELTRLKDDLPSLAVEDDKDLDRVFQRLHSLGRSLLFTLFGPRPTVLKGLQSFWRQAVPFARNPALPPPLVECAGPGDSFLPLEFLPLSDIAPGPRIDNRAEFVTACSTFAGFSCIVRRALLPAPIRGGTGATALSTGPQGRLPARFLYYEDLDGAMTELAWFTGAAHAHVDLEGPYPHEANGEPTLAEQIFDPRLLLDGARRALPDQLQHFACHCYTRSDDPLAAEIELSGAGHHSRTTLRTLGADLVALAVSHDERDFELPLVTMNACGSGRMRAQDAPSFPYLFLMNGNRGFIGTETEIPDDVAAAFSQAFYERFLIRRIPLGRALLESRRHLLHTLGNPLGLSYAAYADPDLHVRPTMEEQPCDPARPDHP</sequence>
<reference evidence="2 3" key="1">
    <citation type="journal article" date="2019" name="Int. J. Syst. Evol. Microbiol.">
        <title>The Global Catalogue of Microorganisms (GCM) 10K type strain sequencing project: providing services to taxonomists for standard genome sequencing and annotation.</title>
        <authorList>
            <consortium name="The Broad Institute Genomics Platform"/>
            <consortium name="The Broad Institute Genome Sequencing Center for Infectious Disease"/>
            <person name="Wu L."/>
            <person name="Ma J."/>
        </authorList>
    </citation>
    <scope>NUCLEOTIDE SEQUENCE [LARGE SCALE GENOMIC DNA]</scope>
    <source>
        <strain evidence="2 3">JCM 11756</strain>
    </source>
</reference>
<accession>A0ABN1YIA3</accession>
<dbReference type="Proteomes" id="UP001500973">
    <property type="component" value="Unassembled WGS sequence"/>
</dbReference>
<feature type="domain" description="CHAT" evidence="1">
    <location>
        <begin position="261"/>
        <end position="391"/>
    </location>
</feature>
<dbReference type="EMBL" id="BAAAIZ010000003">
    <property type="protein sequence ID" value="GAA1414528.1"/>
    <property type="molecule type" value="Genomic_DNA"/>
</dbReference>
<proteinExistence type="predicted"/>
<dbReference type="InterPro" id="IPR024983">
    <property type="entry name" value="CHAT_dom"/>
</dbReference>
<comment type="caution">
    <text evidence="2">The sequence shown here is derived from an EMBL/GenBank/DDBJ whole genome shotgun (WGS) entry which is preliminary data.</text>
</comment>
<evidence type="ECO:0000313" key="2">
    <source>
        <dbReference type="EMBL" id="GAA1414528.1"/>
    </source>
</evidence>